<dbReference type="InterPro" id="IPR051908">
    <property type="entry name" value="Ribosomal_N-acetyltransferase"/>
</dbReference>
<evidence type="ECO:0000259" key="2">
    <source>
        <dbReference type="PROSITE" id="PS51186"/>
    </source>
</evidence>
<evidence type="ECO:0000313" key="3">
    <source>
        <dbReference type="EMBL" id="MBM7809630.1"/>
    </source>
</evidence>
<evidence type="ECO:0000313" key="4">
    <source>
        <dbReference type="EMBL" id="QTR03937.1"/>
    </source>
</evidence>
<dbReference type="EMBL" id="JAFBCL010000001">
    <property type="protein sequence ID" value="MBM7809630.1"/>
    <property type="molecule type" value="Genomic_DNA"/>
</dbReference>
<dbReference type="InterPro" id="IPR016181">
    <property type="entry name" value="Acyl_CoA_acyltransferase"/>
</dbReference>
<dbReference type="Gene3D" id="3.40.630.30">
    <property type="match status" value="1"/>
</dbReference>
<dbReference type="AlphaFoldDB" id="A0A8T8HZV7"/>
<dbReference type="Proteomes" id="UP001195724">
    <property type="component" value="Unassembled WGS sequence"/>
</dbReference>
<dbReference type="Pfam" id="PF13302">
    <property type="entry name" value="Acetyltransf_3"/>
    <property type="match status" value="1"/>
</dbReference>
<dbReference type="GO" id="GO:0005737">
    <property type="term" value="C:cytoplasm"/>
    <property type="evidence" value="ECO:0007669"/>
    <property type="project" value="TreeGrafter"/>
</dbReference>
<dbReference type="Proteomes" id="UP000671828">
    <property type="component" value="Chromosome"/>
</dbReference>
<protein>
    <submittedName>
        <fullName evidence="4">GNAT family N-acetyltransferase</fullName>
    </submittedName>
    <submittedName>
        <fullName evidence="3">RimJ/RimL family protein N-acetyltransferase</fullName>
    </submittedName>
</protein>
<sequence length="224" mass="24747">MITHPHPSDVVAVAGPASTGHPVLIGRRTRLRGIEPGDRRTLAGFDRDLAGREPRVGGYRHWAAHRGGVEPGEDLQFAIVALGSGLLVGSVSTVRADERADRFSYGIGIGSRHRRCGYAADAITTLLAFMFGQRGYGACEVSVYGSNFASLTLHARLGFREEERLLDPELSHGELKHLVRLGITAAEFAERHPDPDARSRSSRSRRGRHWRNRRGRHWDGQDRS</sequence>
<feature type="region of interest" description="Disordered" evidence="1">
    <location>
        <begin position="190"/>
        <end position="224"/>
    </location>
</feature>
<feature type="compositionally biased region" description="Basic residues" evidence="1">
    <location>
        <begin position="200"/>
        <end position="216"/>
    </location>
</feature>
<dbReference type="PANTHER" id="PTHR43441:SF2">
    <property type="entry name" value="FAMILY ACETYLTRANSFERASE, PUTATIVE (AFU_ORTHOLOGUE AFUA_7G00850)-RELATED"/>
    <property type="match status" value="1"/>
</dbReference>
<gene>
    <name evidence="4" type="ORF">J7S33_02615</name>
    <name evidence="3" type="ORF">JOE68_000495</name>
</gene>
<dbReference type="EMBL" id="CP072788">
    <property type="protein sequence ID" value="QTR03937.1"/>
    <property type="molecule type" value="Genomic_DNA"/>
</dbReference>
<dbReference type="InterPro" id="IPR000182">
    <property type="entry name" value="GNAT_dom"/>
</dbReference>
<dbReference type="GO" id="GO:1990189">
    <property type="term" value="F:protein N-terminal-serine acetyltransferase activity"/>
    <property type="evidence" value="ECO:0007669"/>
    <property type="project" value="TreeGrafter"/>
</dbReference>
<proteinExistence type="predicted"/>
<feature type="domain" description="N-acetyltransferase" evidence="2">
    <location>
        <begin position="29"/>
        <end position="180"/>
    </location>
</feature>
<name>A0A8T8HZV7_9PSEU</name>
<feature type="compositionally biased region" description="Basic and acidic residues" evidence="1">
    <location>
        <begin position="190"/>
        <end position="199"/>
    </location>
</feature>
<accession>A0A8T8HZV7</accession>
<evidence type="ECO:0000256" key="1">
    <source>
        <dbReference type="SAM" id="MobiDB-lite"/>
    </source>
</evidence>
<evidence type="ECO:0000313" key="5">
    <source>
        <dbReference type="Proteomes" id="UP000671828"/>
    </source>
</evidence>
<dbReference type="SUPFAM" id="SSF55729">
    <property type="entry name" value="Acyl-CoA N-acyltransferases (Nat)"/>
    <property type="match status" value="1"/>
</dbReference>
<reference evidence="3 6" key="1">
    <citation type="submission" date="2021-01" db="EMBL/GenBank/DDBJ databases">
        <title>Sequencing the genomes of 1000 actinobacteria strains.</title>
        <authorList>
            <person name="Klenk H.-P."/>
        </authorList>
    </citation>
    <scope>NUCLEOTIDE SEQUENCE [LARGE SCALE GENOMIC DNA]</scope>
    <source>
        <strain evidence="3 6">DSM 44581</strain>
    </source>
</reference>
<dbReference type="PANTHER" id="PTHR43441">
    <property type="entry name" value="RIBOSOMAL-PROTEIN-SERINE ACETYLTRANSFERASE"/>
    <property type="match status" value="1"/>
</dbReference>
<dbReference type="PROSITE" id="PS51186">
    <property type="entry name" value="GNAT"/>
    <property type="match status" value="1"/>
</dbReference>
<reference evidence="4" key="2">
    <citation type="submission" date="2021-04" db="EMBL/GenBank/DDBJ databases">
        <title>Saccharothrix algeriensis WGS.</title>
        <authorList>
            <person name="Stuskova K."/>
            <person name="Hakalova E."/>
            <person name="Tebbal A.B."/>
            <person name="Eichmeier A."/>
        </authorList>
    </citation>
    <scope>NUCLEOTIDE SEQUENCE</scope>
    <source>
        <strain evidence="4">NRRL B-24137</strain>
    </source>
</reference>
<evidence type="ECO:0000313" key="6">
    <source>
        <dbReference type="Proteomes" id="UP001195724"/>
    </source>
</evidence>
<keyword evidence="6" id="KW-1185">Reference proteome</keyword>
<organism evidence="4 5">
    <name type="scientific">Saccharothrix algeriensis</name>
    <dbReference type="NCBI Taxonomy" id="173560"/>
    <lineage>
        <taxon>Bacteria</taxon>
        <taxon>Bacillati</taxon>
        <taxon>Actinomycetota</taxon>
        <taxon>Actinomycetes</taxon>
        <taxon>Pseudonocardiales</taxon>
        <taxon>Pseudonocardiaceae</taxon>
        <taxon>Saccharothrix</taxon>
    </lineage>
</organism>
<dbReference type="GO" id="GO:0008999">
    <property type="term" value="F:protein-N-terminal-alanine acetyltransferase activity"/>
    <property type="evidence" value="ECO:0007669"/>
    <property type="project" value="TreeGrafter"/>
</dbReference>
<dbReference type="RefSeq" id="WP_204840724.1">
    <property type="nucleotide sequence ID" value="NZ_JAFBCL010000001.1"/>
</dbReference>